<reference evidence="6" key="1">
    <citation type="submission" date="2020-04" db="EMBL/GenBank/DDBJ databases">
        <title>Deep metagenomics examines the oral microbiome during advanced dental caries in children, revealing novel taxa and co-occurrences with host molecules.</title>
        <authorList>
            <person name="Baker J.L."/>
            <person name="Morton J.T."/>
            <person name="Dinis M."/>
            <person name="Alvarez R."/>
            <person name="Tran N.C."/>
            <person name="Knight R."/>
            <person name="Edlund A."/>
        </authorList>
    </citation>
    <scope>NUCLEOTIDE SEQUENCE</scope>
    <source>
        <strain evidence="6">JCVI_23_bin.16</strain>
    </source>
</reference>
<dbReference type="Pfam" id="PF19567">
    <property type="entry name" value="CpsB_CapC"/>
    <property type="match status" value="1"/>
</dbReference>
<dbReference type="InterPro" id="IPR016667">
    <property type="entry name" value="Caps_polysacc_synth_CpsB/CapC"/>
</dbReference>
<dbReference type="AlphaFoldDB" id="A0A929MP75"/>
<evidence type="ECO:0000256" key="2">
    <source>
        <dbReference type="ARBA" id="ARBA00022801"/>
    </source>
</evidence>
<accession>A0A929MP75</accession>
<name>A0A929MP75_ABIDE</name>
<comment type="caution">
    <text evidence="6">The sequence shown here is derived from an EMBL/GenBank/DDBJ whole genome shotgun (WGS) entry which is preliminary data.</text>
</comment>
<dbReference type="PIRSF" id="PIRSF016557">
    <property type="entry name" value="Caps_synth_CpsB"/>
    <property type="match status" value="1"/>
</dbReference>
<dbReference type="EMBL" id="JABZFV010000058">
    <property type="protein sequence ID" value="MBF0934727.1"/>
    <property type="molecule type" value="Genomic_DNA"/>
</dbReference>
<dbReference type="PANTHER" id="PTHR39181:SF1">
    <property type="entry name" value="TYROSINE-PROTEIN PHOSPHATASE YWQE"/>
    <property type="match status" value="1"/>
</dbReference>
<dbReference type="InterPro" id="IPR032466">
    <property type="entry name" value="Metal_Hydrolase"/>
</dbReference>
<dbReference type="GO" id="GO:0004725">
    <property type="term" value="F:protein tyrosine phosphatase activity"/>
    <property type="evidence" value="ECO:0007669"/>
    <property type="project" value="UniProtKB-UniRule"/>
</dbReference>
<comment type="catalytic activity">
    <reaction evidence="4 5">
        <text>O-phospho-L-tyrosyl-[protein] + H2O = L-tyrosyl-[protein] + phosphate</text>
        <dbReference type="Rhea" id="RHEA:10684"/>
        <dbReference type="Rhea" id="RHEA-COMP:10136"/>
        <dbReference type="Rhea" id="RHEA-COMP:20101"/>
        <dbReference type="ChEBI" id="CHEBI:15377"/>
        <dbReference type="ChEBI" id="CHEBI:43474"/>
        <dbReference type="ChEBI" id="CHEBI:46858"/>
        <dbReference type="ChEBI" id="CHEBI:61978"/>
        <dbReference type="EC" id="3.1.3.48"/>
    </reaction>
</comment>
<keyword evidence="2 5" id="KW-0378">Hydrolase</keyword>
<evidence type="ECO:0000256" key="4">
    <source>
        <dbReference type="ARBA" id="ARBA00051722"/>
    </source>
</evidence>
<comment type="similarity">
    <text evidence="1 5">Belongs to the metallo-dependent hydrolases superfamily. CpsB/CapC family.</text>
</comment>
<organism evidence="6 7">
    <name type="scientific">Abiotrophia defectiva</name>
    <name type="common">Streptococcus defectivus</name>
    <dbReference type="NCBI Taxonomy" id="46125"/>
    <lineage>
        <taxon>Bacteria</taxon>
        <taxon>Bacillati</taxon>
        <taxon>Bacillota</taxon>
        <taxon>Bacilli</taxon>
        <taxon>Lactobacillales</taxon>
        <taxon>Aerococcaceae</taxon>
        <taxon>Abiotrophia</taxon>
    </lineage>
</organism>
<dbReference type="EC" id="3.1.3.48" evidence="5"/>
<dbReference type="Gene3D" id="3.20.20.140">
    <property type="entry name" value="Metal-dependent hydrolases"/>
    <property type="match status" value="1"/>
</dbReference>
<evidence type="ECO:0000256" key="5">
    <source>
        <dbReference type="PIRNR" id="PIRNR016557"/>
    </source>
</evidence>
<keyword evidence="3 5" id="KW-0904">Protein phosphatase</keyword>
<protein>
    <recommendedName>
        <fullName evidence="5">Tyrosine-protein phosphatase</fullName>
        <ecNumber evidence="5">3.1.3.48</ecNumber>
    </recommendedName>
</protein>
<dbReference type="PANTHER" id="PTHR39181">
    <property type="entry name" value="TYROSINE-PROTEIN PHOSPHATASE YWQE"/>
    <property type="match status" value="1"/>
</dbReference>
<evidence type="ECO:0000313" key="7">
    <source>
        <dbReference type="Proteomes" id="UP000757900"/>
    </source>
</evidence>
<evidence type="ECO:0000256" key="1">
    <source>
        <dbReference type="ARBA" id="ARBA00005750"/>
    </source>
</evidence>
<dbReference type="GO" id="GO:0030145">
    <property type="term" value="F:manganese ion binding"/>
    <property type="evidence" value="ECO:0007669"/>
    <property type="project" value="UniProtKB-UniRule"/>
</dbReference>
<dbReference type="SUPFAM" id="SSF51556">
    <property type="entry name" value="Metallo-dependent hydrolases"/>
    <property type="match status" value="1"/>
</dbReference>
<sequence length="247" mass="27877">MIDIHCHVLYGVDDGAQTLDDTRALLSQAYEQGIKTIIATPHQRKGRFEASRATIERHFEAIQALAQEIGPDLTLHLGTEVFYSNSMLDRLEQGQILTLAGSDYVLVEFDYGLAYREIVRAIRAIQLLAYDVVIAHIERYDAFHKHPERVQEMKKLGCRIQVNAASLLPIGLFDRHKVLKKRARQLLDAGLIDIIASDAHSIDRRPYHMAEAYAVVAKKYGLDYAHRLFVTNPEKIIGKGSSHPHGN</sequence>
<proteinExistence type="inferred from homology"/>
<evidence type="ECO:0000256" key="3">
    <source>
        <dbReference type="ARBA" id="ARBA00022912"/>
    </source>
</evidence>
<gene>
    <name evidence="6" type="ORF">HXK00_03665</name>
</gene>
<evidence type="ECO:0000313" key="6">
    <source>
        <dbReference type="EMBL" id="MBF0934727.1"/>
    </source>
</evidence>
<dbReference type="Proteomes" id="UP000757900">
    <property type="component" value="Unassembled WGS sequence"/>
</dbReference>